<dbReference type="EMBL" id="KI913990">
    <property type="protein sequence ID" value="ETV93718.1"/>
    <property type="molecule type" value="Genomic_DNA"/>
</dbReference>
<organism evidence="1">
    <name type="scientific">Aphanomyces invadans</name>
    <dbReference type="NCBI Taxonomy" id="157072"/>
    <lineage>
        <taxon>Eukaryota</taxon>
        <taxon>Sar</taxon>
        <taxon>Stramenopiles</taxon>
        <taxon>Oomycota</taxon>
        <taxon>Saprolegniomycetes</taxon>
        <taxon>Saprolegniales</taxon>
        <taxon>Verrucalvaceae</taxon>
        <taxon>Aphanomyces</taxon>
    </lineage>
</organism>
<dbReference type="RefSeq" id="XP_008877759.1">
    <property type="nucleotide sequence ID" value="XM_008879537.1"/>
</dbReference>
<dbReference type="VEuPathDB" id="FungiDB:H310_12482"/>
<dbReference type="GeneID" id="20089532"/>
<name>A0A024TI31_9STRA</name>
<evidence type="ECO:0000313" key="1">
    <source>
        <dbReference type="EMBL" id="ETV93718.1"/>
    </source>
</evidence>
<gene>
    <name evidence="1" type="ORF">H310_12482</name>
</gene>
<accession>A0A024TI31</accession>
<sequence>MHTATVPLGPPIDTCTARRRPLAAEMTRTTFVLPCESSSRSGKPATNTSKLLNLEWDGRRRSSYASDSSVAMTTTKRSINSKDATTQFTFTLDNITIQRRRTQIDRVWSP</sequence>
<dbReference type="AlphaFoldDB" id="A0A024TI31"/>
<proteinExistence type="predicted"/>
<protein>
    <submittedName>
        <fullName evidence="1">Uncharacterized protein</fullName>
    </submittedName>
</protein>
<reference evidence="1" key="1">
    <citation type="submission" date="2013-12" db="EMBL/GenBank/DDBJ databases">
        <title>The Genome Sequence of Aphanomyces invadans NJM9701.</title>
        <authorList>
            <consortium name="The Broad Institute Genomics Platform"/>
            <person name="Russ C."/>
            <person name="Tyler B."/>
            <person name="van West P."/>
            <person name="Dieguez-Uribeondo J."/>
            <person name="Young S.K."/>
            <person name="Zeng Q."/>
            <person name="Gargeya S."/>
            <person name="Fitzgerald M."/>
            <person name="Abouelleil A."/>
            <person name="Alvarado L."/>
            <person name="Chapman S.B."/>
            <person name="Gainer-Dewar J."/>
            <person name="Goldberg J."/>
            <person name="Griggs A."/>
            <person name="Gujja S."/>
            <person name="Hansen M."/>
            <person name="Howarth C."/>
            <person name="Imamovic A."/>
            <person name="Ireland A."/>
            <person name="Larimer J."/>
            <person name="McCowan C."/>
            <person name="Murphy C."/>
            <person name="Pearson M."/>
            <person name="Poon T.W."/>
            <person name="Priest M."/>
            <person name="Roberts A."/>
            <person name="Saif S."/>
            <person name="Shea T."/>
            <person name="Sykes S."/>
            <person name="Wortman J."/>
            <person name="Nusbaum C."/>
            <person name="Birren B."/>
        </authorList>
    </citation>
    <scope>NUCLEOTIDE SEQUENCE [LARGE SCALE GENOMIC DNA]</scope>
    <source>
        <strain evidence="1">NJM9701</strain>
    </source>
</reference>